<proteinExistence type="predicted"/>
<accession>A0ACA9KIK4</accession>
<protein>
    <submittedName>
        <fullName evidence="1">3682_t:CDS:1</fullName>
    </submittedName>
</protein>
<reference evidence="1" key="1">
    <citation type="submission" date="2021-06" db="EMBL/GenBank/DDBJ databases">
        <authorList>
            <person name="Kallberg Y."/>
            <person name="Tangrot J."/>
            <person name="Rosling A."/>
        </authorList>
    </citation>
    <scope>NUCLEOTIDE SEQUENCE</scope>
    <source>
        <strain evidence="1">CL356</strain>
    </source>
</reference>
<gene>
    <name evidence="1" type="ORF">ACOLOM_LOCUS1708</name>
</gene>
<sequence length="213" mass="23796">MQNKASLPPIKFLLNSPNSDDYGYPSPPIPTSTSSIINPHAYHQRNLPSPKFADTDHLSAIGSYNKKTTDFTTQNTYNGSCGSLISPPESPGTRGMYQQLSPPPSLPSPRQQCGYCVGPSVTYDHQHFRSSTQQNGSFAQVPLSHNHHHYFHPRFNTTSFESMTSGDFHDQVLSKFTLIHILGKNLLFAPNRDAEENSPCRVTCEDILEFIVW</sequence>
<organism evidence="1 2">
    <name type="scientific">Acaulospora colombiana</name>
    <dbReference type="NCBI Taxonomy" id="27376"/>
    <lineage>
        <taxon>Eukaryota</taxon>
        <taxon>Fungi</taxon>
        <taxon>Fungi incertae sedis</taxon>
        <taxon>Mucoromycota</taxon>
        <taxon>Glomeromycotina</taxon>
        <taxon>Glomeromycetes</taxon>
        <taxon>Diversisporales</taxon>
        <taxon>Acaulosporaceae</taxon>
        <taxon>Acaulospora</taxon>
    </lineage>
</organism>
<evidence type="ECO:0000313" key="2">
    <source>
        <dbReference type="Proteomes" id="UP000789525"/>
    </source>
</evidence>
<keyword evidence="2" id="KW-1185">Reference proteome</keyword>
<comment type="caution">
    <text evidence="1">The sequence shown here is derived from an EMBL/GenBank/DDBJ whole genome shotgun (WGS) entry which is preliminary data.</text>
</comment>
<name>A0ACA9KIK4_9GLOM</name>
<dbReference type="EMBL" id="CAJVPT010002038">
    <property type="protein sequence ID" value="CAG8473825.1"/>
    <property type="molecule type" value="Genomic_DNA"/>
</dbReference>
<evidence type="ECO:0000313" key="1">
    <source>
        <dbReference type="EMBL" id="CAG8473825.1"/>
    </source>
</evidence>
<dbReference type="Proteomes" id="UP000789525">
    <property type="component" value="Unassembled WGS sequence"/>
</dbReference>